<keyword evidence="4" id="KW-0052">Apoplast</keyword>
<comment type="subcellular location">
    <subcellularLocation>
        <location evidence="4">Secreted</location>
        <location evidence="4">Extracellular space</location>
        <location evidence="4">Apoplast</location>
    </subcellularLocation>
</comment>
<accession>A0A4Y7K017</accession>
<sequence length="292" mass="31459">MIDDPLTKGSDPSSKVVGRAQGMYGFSGQDDLSLIAVVSYVFTDEKLKNGSSLGVVSSNPILINRVRELAVVGGTGSFCFASEFAQIKTLFFNLTTGDTIVEYNIMAKMSCAIVLIVWIAMAAIAESKFEEVKNWKDNLSLGEEKMTKLHFYFHDILSGKKPSAIRIAQGKDTDKSPTFFGVLMMADDALTEGPEPTSKLIGRAQGLYGSAGQDSLGLIMSMSFGFTEGVYNGSTLSVLGRNAAMKPVREMPIVGGTGVFQLARGNAVARTHWFDGTTGDAIVEYNVTVLHY</sequence>
<comment type="subunit">
    <text evidence="2 4">Homodimer.</text>
</comment>
<comment type="similarity">
    <text evidence="1 4">Belongs to the plant dirigent protein family.</text>
</comment>
<evidence type="ECO:0000313" key="5">
    <source>
        <dbReference type="EMBL" id="RZC66674.1"/>
    </source>
</evidence>
<proteinExistence type="inferred from homology"/>
<evidence type="ECO:0000313" key="6">
    <source>
        <dbReference type="Proteomes" id="UP000316621"/>
    </source>
</evidence>
<evidence type="ECO:0000256" key="1">
    <source>
        <dbReference type="ARBA" id="ARBA00010746"/>
    </source>
</evidence>
<keyword evidence="3 4" id="KW-0964">Secreted</keyword>
<dbReference type="Gene3D" id="2.40.480.10">
    <property type="entry name" value="Allene oxide cyclase-like"/>
    <property type="match status" value="1"/>
</dbReference>
<protein>
    <recommendedName>
        <fullName evidence="4">Dirigent protein</fullName>
    </recommendedName>
</protein>
<name>A0A4Y7K017_PAPSO</name>
<dbReference type="InterPro" id="IPR044859">
    <property type="entry name" value="Allene_oxi_cyc_Dirigent"/>
</dbReference>
<comment type="function">
    <text evidence="4">Dirigent proteins impart stereoselectivity on the phenoxy radical-coupling reaction, yielding optically active lignans from two molecules of coniferyl alcohol in the biosynthesis of lignans, flavonolignans, and alkaloids and thus plays a central role in plant secondary metabolism.</text>
</comment>
<dbReference type="Gramene" id="RZC66674">
    <property type="protein sequence ID" value="RZC66674"/>
    <property type="gene ID" value="C5167_010365"/>
</dbReference>
<keyword evidence="6" id="KW-1185">Reference proteome</keyword>
<reference evidence="5 6" key="1">
    <citation type="journal article" date="2018" name="Science">
        <title>The opium poppy genome and morphinan production.</title>
        <authorList>
            <person name="Guo L."/>
            <person name="Winzer T."/>
            <person name="Yang X."/>
            <person name="Li Y."/>
            <person name="Ning Z."/>
            <person name="He Z."/>
            <person name="Teodor R."/>
            <person name="Lu Y."/>
            <person name="Bowser T.A."/>
            <person name="Graham I.A."/>
            <person name="Ye K."/>
        </authorList>
    </citation>
    <scope>NUCLEOTIDE SEQUENCE [LARGE SCALE GENOMIC DNA]</scope>
    <source>
        <strain evidence="6">cv. HN1</strain>
        <tissue evidence="5">Leaves</tissue>
    </source>
</reference>
<dbReference type="PANTHER" id="PTHR21495">
    <property type="entry name" value="NUCLEOPORIN-RELATED"/>
    <property type="match status" value="1"/>
</dbReference>
<gene>
    <name evidence="5" type="ORF">C5167_010365</name>
</gene>
<dbReference type="GO" id="GO:0048046">
    <property type="term" value="C:apoplast"/>
    <property type="evidence" value="ECO:0007669"/>
    <property type="project" value="UniProtKB-SubCell"/>
</dbReference>
<dbReference type="EMBL" id="CM010720">
    <property type="protein sequence ID" value="RZC66674.1"/>
    <property type="molecule type" value="Genomic_DNA"/>
</dbReference>
<evidence type="ECO:0000256" key="3">
    <source>
        <dbReference type="ARBA" id="ARBA00022525"/>
    </source>
</evidence>
<evidence type="ECO:0000256" key="4">
    <source>
        <dbReference type="RuleBase" id="RU363099"/>
    </source>
</evidence>
<dbReference type="Pfam" id="PF03018">
    <property type="entry name" value="Dirigent"/>
    <property type="match status" value="2"/>
</dbReference>
<organism evidence="5 6">
    <name type="scientific">Papaver somniferum</name>
    <name type="common">Opium poppy</name>
    <dbReference type="NCBI Taxonomy" id="3469"/>
    <lineage>
        <taxon>Eukaryota</taxon>
        <taxon>Viridiplantae</taxon>
        <taxon>Streptophyta</taxon>
        <taxon>Embryophyta</taxon>
        <taxon>Tracheophyta</taxon>
        <taxon>Spermatophyta</taxon>
        <taxon>Magnoliopsida</taxon>
        <taxon>Ranunculales</taxon>
        <taxon>Papaveraceae</taxon>
        <taxon>Papaveroideae</taxon>
        <taxon>Papaver</taxon>
    </lineage>
</organism>
<dbReference type="GO" id="GO:0009699">
    <property type="term" value="P:phenylpropanoid biosynthetic process"/>
    <property type="evidence" value="ECO:0007669"/>
    <property type="project" value="UniProtKB-ARBA"/>
</dbReference>
<dbReference type="InterPro" id="IPR004265">
    <property type="entry name" value="Dirigent"/>
</dbReference>
<dbReference type="Proteomes" id="UP000316621">
    <property type="component" value="Chromosome 6"/>
</dbReference>
<dbReference type="AlphaFoldDB" id="A0A4Y7K017"/>
<evidence type="ECO:0000256" key="2">
    <source>
        <dbReference type="ARBA" id="ARBA00011738"/>
    </source>
</evidence>